<organism evidence="13 14">
    <name type="scientific">Spodoptera litura</name>
    <name type="common">Asian cotton leafworm</name>
    <dbReference type="NCBI Taxonomy" id="69820"/>
    <lineage>
        <taxon>Eukaryota</taxon>
        <taxon>Metazoa</taxon>
        <taxon>Ecdysozoa</taxon>
        <taxon>Arthropoda</taxon>
        <taxon>Hexapoda</taxon>
        <taxon>Insecta</taxon>
        <taxon>Pterygota</taxon>
        <taxon>Neoptera</taxon>
        <taxon>Endopterygota</taxon>
        <taxon>Lepidoptera</taxon>
        <taxon>Glossata</taxon>
        <taxon>Ditrysia</taxon>
        <taxon>Noctuoidea</taxon>
        <taxon>Noctuidae</taxon>
        <taxon>Amphipyrinae</taxon>
        <taxon>Spodoptera</taxon>
    </lineage>
</organism>
<evidence type="ECO:0000259" key="10">
    <source>
        <dbReference type="PROSITE" id="PS50158"/>
    </source>
</evidence>
<feature type="region of interest" description="Disordered" evidence="9">
    <location>
        <begin position="718"/>
        <end position="743"/>
    </location>
</feature>
<dbReference type="PANTHER" id="PTHR37984">
    <property type="entry name" value="PROTEIN CBG26694"/>
    <property type="match status" value="1"/>
</dbReference>
<dbReference type="PANTHER" id="PTHR37984:SF5">
    <property type="entry name" value="PROTEIN NYNRIN-LIKE"/>
    <property type="match status" value="1"/>
</dbReference>
<keyword evidence="3" id="KW-0548">Nucleotidyltransferase</keyword>
<dbReference type="GO" id="GO:0008270">
    <property type="term" value="F:zinc ion binding"/>
    <property type="evidence" value="ECO:0007669"/>
    <property type="project" value="UniProtKB-KW"/>
</dbReference>
<evidence type="ECO:0000256" key="1">
    <source>
        <dbReference type="ARBA" id="ARBA00022670"/>
    </source>
</evidence>
<dbReference type="Gene3D" id="2.40.70.10">
    <property type="entry name" value="Acid Proteases"/>
    <property type="match status" value="1"/>
</dbReference>
<keyword evidence="5" id="KW-0255">Endonuclease</keyword>
<dbReference type="GeneID" id="111352396"/>
<evidence type="ECO:0000259" key="11">
    <source>
        <dbReference type="PROSITE" id="PS50175"/>
    </source>
</evidence>
<dbReference type="PROSITE" id="PS50158">
    <property type="entry name" value="ZF_CCHC"/>
    <property type="match status" value="1"/>
</dbReference>
<dbReference type="Gene3D" id="4.10.60.10">
    <property type="entry name" value="Zinc finger, CCHC-type"/>
    <property type="match status" value="1"/>
</dbReference>
<keyword evidence="13" id="KW-1185">Reference proteome</keyword>
<dbReference type="InterPro" id="IPR001995">
    <property type="entry name" value="Peptidase_A2_cat"/>
</dbReference>
<keyword evidence="6" id="KW-0378">Hydrolase</keyword>
<proteinExistence type="predicted"/>
<dbReference type="FunFam" id="3.10.10.10:FF:000007">
    <property type="entry name" value="Retrovirus-related Pol polyprotein from transposon 17.6-like Protein"/>
    <property type="match status" value="1"/>
</dbReference>
<evidence type="ECO:0000256" key="4">
    <source>
        <dbReference type="ARBA" id="ARBA00022722"/>
    </source>
</evidence>
<dbReference type="GO" id="GO:0004519">
    <property type="term" value="F:endonuclease activity"/>
    <property type="evidence" value="ECO:0007669"/>
    <property type="project" value="UniProtKB-KW"/>
</dbReference>
<dbReference type="InterPro" id="IPR043128">
    <property type="entry name" value="Rev_trsase/Diguanyl_cyclase"/>
</dbReference>
<name>A0A9J7IRI1_SPOLT</name>
<dbReference type="GO" id="GO:0006508">
    <property type="term" value="P:proteolysis"/>
    <property type="evidence" value="ECO:0007669"/>
    <property type="project" value="UniProtKB-KW"/>
</dbReference>
<dbReference type="Gene3D" id="3.10.10.10">
    <property type="entry name" value="HIV Type 1 Reverse Transcriptase, subunit A, domain 1"/>
    <property type="match status" value="1"/>
</dbReference>
<keyword evidence="1" id="KW-0645">Protease</keyword>
<dbReference type="Pfam" id="PF00078">
    <property type="entry name" value="RVT_1"/>
    <property type="match status" value="1"/>
</dbReference>
<dbReference type="SUPFAM" id="SSF56672">
    <property type="entry name" value="DNA/RNA polymerases"/>
    <property type="match status" value="1"/>
</dbReference>
<evidence type="ECO:0000256" key="2">
    <source>
        <dbReference type="ARBA" id="ARBA00022679"/>
    </source>
</evidence>
<dbReference type="CDD" id="cd01647">
    <property type="entry name" value="RT_LTR"/>
    <property type="match status" value="1"/>
</dbReference>
<sequence>MADPLPTSEVGSDPPPSHEQTNSTNCMDQQMSLFSSGMEAILLKLSNSLNQNPVNPPTPFKLVAFDPDDANSDVKDWCTLSEMIIKKKNLEDVDLIIALTHALKGRAATCLTKIRPDNMSWHAIKEILISKFSKPMMMQDYFDQVIKFHLGNKENPAEAGTRLWQLIEKIPNANLPENVTTGFAISILSQCDDKIRRELNSVIINDKHQLFRTLRSFTLKRYNDDSITSEMEQKKFRPSMPFKGSCHFCGKTGHRGSECRYKNRSIVKNTSMSAKPDSSKTKSYCYVCLDTSHIASACPKRYTKKEDDASSSKQVNLCSKPSRGTLETSGMKLSFIFDSGSECSLIKQSKSNLLTGERFHEQVILKGIGGNNVISSLQLKCEVYVQTLLLEIFFHVLPDECLSEEVLLGRDILKNGISVEINNEKLTFFKTKISNVCSKYNFDSQYIDTDLIGHDKEILINILNKYADHFINKLPTTQVSTGVLKIDLIDPSKIVHRRPYRLSPAELNIVNVKIKELLDAKIIRESSSPFASPILLVKKKDGSDRMCVDYRELNKNTRPDSYPLPLISDQINKLYRANFFSTIDMASGFHQIKVDEDSIEKTAFVTPTGQFEYLRMPFGLRNAPQVFQRAINKSLKELNDDKILVYMDDVLSASETIEKGLARLDKLLETLSKTGFSFNLKKCSFMKTKIEYLGFIISSGQIRPNPRKIEALKSLPAVSPSTTSYAPSLSPLPTDEESREAENPTFAVAQVVQETFLPASTKAGKPRVRMRWSPENKG</sequence>
<feature type="domain" description="Peptidase A2" evidence="11">
    <location>
        <begin position="333"/>
        <end position="412"/>
    </location>
</feature>
<keyword evidence="7" id="KW-0695">RNA-directed DNA polymerase</keyword>
<dbReference type="SUPFAM" id="SSF50630">
    <property type="entry name" value="Acid proteases"/>
    <property type="match status" value="1"/>
</dbReference>
<keyword evidence="2" id="KW-0808">Transferase</keyword>
<dbReference type="GO" id="GO:0003964">
    <property type="term" value="F:RNA-directed DNA polymerase activity"/>
    <property type="evidence" value="ECO:0007669"/>
    <property type="project" value="UniProtKB-KW"/>
</dbReference>
<dbReference type="GO" id="GO:0003676">
    <property type="term" value="F:nucleic acid binding"/>
    <property type="evidence" value="ECO:0007669"/>
    <property type="project" value="InterPro"/>
</dbReference>
<dbReference type="PROSITE" id="PS50175">
    <property type="entry name" value="ASP_PROT_RETROV"/>
    <property type="match status" value="1"/>
</dbReference>
<feature type="domain" description="Reverse transcriptase" evidence="12">
    <location>
        <begin position="518"/>
        <end position="697"/>
    </location>
</feature>
<dbReference type="RefSeq" id="XP_022820640.1">
    <property type="nucleotide sequence ID" value="XM_022964872.1"/>
</dbReference>
<feature type="region of interest" description="Disordered" evidence="9">
    <location>
        <begin position="1"/>
        <end position="24"/>
    </location>
</feature>
<dbReference type="InterPro" id="IPR050951">
    <property type="entry name" value="Retrovirus_Pol_polyprotein"/>
</dbReference>
<feature type="domain" description="CCHC-type" evidence="10">
    <location>
        <begin position="246"/>
        <end position="260"/>
    </location>
</feature>
<evidence type="ECO:0000313" key="13">
    <source>
        <dbReference type="Proteomes" id="UP000301870"/>
    </source>
</evidence>
<dbReference type="InterPro" id="IPR043502">
    <property type="entry name" value="DNA/RNA_pol_sf"/>
</dbReference>
<dbReference type="SMART" id="SM00343">
    <property type="entry name" value="ZnF_C2HC"/>
    <property type="match status" value="2"/>
</dbReference>
<evidence type="ECO:0000256" key="8">
    <source>
        <dbReference type="PROSITE-ProRule" id="PRU00047"/>
    </source>
</evidence>
<evidence type="ECO:0000256" key="3">
    <source>
        <dbReference type="ARBA" id="ARBA00022695"/>
    </source>
</evidence>
<keyword evidence="8" id="KW-0862">Zinc</keyword>
<dbReference type="OrthoDB" id="116216at2759"/>
<evidence type="ECO:0000256" key="7">
    <source>
        <dbReference type="ARBA" id="ARBA00022918"/>
    </source>
</evidence>
<protein>
    <submittedName>
        <fullName evidence="14">Uncharacterized protein LOC111352396</fullName>
    </submittedName>
</protein>
<evidence type="ECO:0000313" key="14">
    <source>
        <dbReference type="RefSeq" id="XP_022820640.1"/>
    </source>
</evidence>
<evidence type="ECO:0000256" key="6">
    <source>
        <dbReference type="ARBA" id="ARBA00022801"/>
    </source>
</evidence>
<dbReference type="Proteomes" id="UP000301870">
    <property type="component" value="Chromosome 15"/>
</dbReference>
<keyword evidence="8" id="KW-0479">Metal-binding</keyword>
<dbReference type="PROSITE" id="PS50878">
    <property type="entry name" value="RT_POL"/>
    <property type="match status" value="1"/>
</dbReference>
<dbReference type="Gene3D" id="3.30.70.270">
    <property type="match status" value="1"/>
</dbReference>
<evidence type="ECO:0000259" key="12">
    <source>
        <dbReference type="PROSITE" id="PS50878"/>
    </source>
</evidence>
<dbReference type="AlphaFoldDB" id="A0A9J7IRI1"/>
<dbReference type="KEGG" id="sliu:111352396"/>
<reference evidence="14" key="1">
    <citation type="submission" date="2025-08" db="UniProtKB">
        <authorList>
            <consortium name="RefSeq"/>
        </authorList>
    </citation>
    <scope>IDENTIFICATION</scope>
    <source>
        <strain evidence="14">Ishihara</strain>
        <tissue evidence="14">Whole body</tissue>
    </source>
</reference>
<dbReference type="InterPro" id="IPR001878">
    <property type="entry name" value="Znf_CCHC"/>
</dbReference>
<dbReference type="InterPro" id="IPR021109">
    <property type="entry name" value="Peptidase_aspartic_dom_sf"/>
</dbReference>
<evidence type="ECO:0000256" key="5">
    <source>
        <dbReference type="ARBA" id="ARBA00022759"/>
    </source>
</evidence>
<evidence type="ECO:0000256" key="9">
    <source>
        <dbReference type="SAM" id="MobiDB-lite"/>
    </source>
</evidence>
<accession>A0A9J7IRI1</accession>
<keyword evidence="4" id="KW-0540">Nuclease</keyword>
<gene>
    <name evidence="14" type="primary">LOC111352396</name>
</gene>
<keyword evidence="8" id="KW-0863">Zinc-finger</keyword>
<dbReference type="InterPro" id="IPR000477">
    <property type="entry name" value="RT_dom"/>
</dbReference>
<dbReference type="GO" id="GO:0004190">
    <property type="term" value="F:aspartic-type endopeptidase activity"/>
    <property type="evidence" value="ECO:0007669"/>
    <property type="project" value="InterPro"/>
</dbReference>